<protein>
    <submittedName>
        <fullName evidence="2">Uncharacterized protein</fullName>
    </submittedName>
</protein>
<feature type="transmembrane region" description="Helical" evidence="1">
    <location>
        <begin position="86"/>
        <end position="105"/>
    </location>
</feature>
<keyword evidence="1" id="KW-1133">Transmembrane helix</keyword>
<name>A0A1G2BPE5_9BACT</name>
<feature type="transmembrane region" description="Helical" evidence="1">
    <location>
        <begin position="159"/>
        <end position="180"/>
    </location>
</feature>
<feature type="transmembrane region" description="Helical" evidence="1">
    <location>
        <begin position="6"/>
        <end position="22"/>
    </location>
</feature>
<dbReference type="Proteomes" id="UP000178109">
    <property type="component" value="Unassembled WGS sequence"/>
</dbReference>
<comment type="caution">
    <text evidence="2">The sequence shown here is derived from an EMBL/GenBank/DDBJ whole genome shotgun (WGS) entry which is preliminary data.</text>
</comment>
<evidence type="ECO:0000313" key="3">
    <source>
        <dbReference type="Proteomes" id="UP000178109"/>
    </source>
</evidence>
<accession>A0A1G2BPE5</accession>
<evidence type="ECO:0000313" key="2">
    <source>
        <dbReference type="EMBL" id="OGY90978.1"/>
    </source>
</evidence>
<reference evidence="2 3" key="1">
    <citation type="journal article" date="2016" name="Nat. Commun.">
        <title>Thousands of microbial genomes shed light on interconnected biogeochemical processes in an aquifer system.</title>
        <authorList>
            <person name="Anantharaman K."/>
            <person name="Brown C.T."/>
            <person name="Hug L.A."/>
            <person name="Sharon I."/>
            <person name="Castelle C.J."/>
            <person name="Probst A.J."/>
            <person name="Thomas B.C."/>
            <person name="Singh A."/>
            <person name="Wilkins M.J."/>
            <person name="Karaoz U."/>
            <person name="Brodie E.L."/>
            <person name="Williams K.H."/>
            <person name="Hubbard S.S."/>
            <person name="Banfield J.F."/>
        </authorList>
    </citation>
    <scope>NUCLEOTIDE SEQUENCE [LARGE SCALE GENOMIC DNA]</scope>
</reference>
<feature type="transmembrane region" description="Helical" evidence="1">
    <location>
        <begin position="55"/>
        <end position="74"/>
    </location>
</feature>
<sequence>MFYQALYLFITALILAYLEVQIEGQHGWASMLPTWRPKGKWYADLFERVMGGKELTGYHVGVFGFVLLFLHYPYLGLAPTLGQELWVLSLFLLFAVVWDYLWIIINPHYGVVRRRPQNDVTWHRHWWGPFPRDYYFGILLSAAVLFPVWRGNLVVLKEWGMVFGVFAAGTILVLIITELVRGDIER</sequence>
<dbReference type="AlphaFoldDB" id="A0A1G2BPE5"/>
<evidence type="ECO:0000256" key="1">
    <source>
        <dbReference type="SAM" id="Phobius"/>
    </source>
</evidence>
<feature type="transmembrane region" description="Helical" evidence="1">
    <location>
        <begin position="134"/>
        <end position="153"/>
    </location>
</feature>
<dbReference type="EMBL" id="MHKO01000056">
    <property type="protein sequence ID" value="OGY90978.1"/>
    <property type="molecule type" value="Genomic_DNA"/>
</dbReference>
<keyword evidence="1" id="KW-0812">Transmembrane</keyword>
<keyword evidence="1" id="KW-0472">Membrane</keyword>
<proteinExistence type="predicted"/>
<organism evidence="2 3">
    <name type="scientific">Candidatus Komeilibacteria bacterium RIFCSPLOWO2_02_FULL_48_11</name>
    <dbReference type="NCBI Taxonomy" id="1798553"/>
    <lineage>
        <taxon>Bacteria</taxon>
        <taxon>Candidatus Komeiliibacteriota</taxon>
    </lineage>
</organism>
<gene>
    <name evidence="2" type="ORF">A3H70_04140</name>
</gene>
<dbReference type="STRING" id="1798553.A3H70_04140"/>